<feature type="signal peptide" evidence="1">
    <location>
        <begin position="1"/>
        <end position="19"/>
    </location>
</feature>
<name>A0AAN0J6Y0_AMPQE</name>
<feature type="chain" id="PRO_5042912518" description="Sema domain-containing protein" evidence="1">
    <location>
        <begin position="20"/>
        <end position="327"/>
    </location>
</feature>
<accession>A0AAN0J6Y0</accession>
<dbReference type="GeneID" id="109582239"/>
<reference evidence="2" key="2">
    <citation type="submission" date="2024-06" db="UniProtKB">
        <authorList>
            <consortium name="EnsemblMetazoa"/>
        </authorList>
    </citation>
    <scope>IDENTIFICATION</scope>
</reference>
<dbReference type="RefSeq" id="XP_019852453.1">
    <property type="nucleotide sequence ID" value="XM_019996894.1"/>
</dbReference>
<evidence type="ECO:0008006" key="4">
    <source>
        <dbReference type="Google" id="ProtNLM"/>
    </source>
</evidence>
<protein>
    <recommendedName>
        <fullName evidence="4">Sema domain-containing protein</fullName>
    </recommendedName>
</protein>
<dbReference type="KEGG" id="aqu:109582239"/>
<proteinExistence type="predicted"/>
<organism evidence="2 3">
    <name type="scientific">Amphimedon queenslandica</name>
    <name type="common">Sponge</name>
    <dbReference type="NCBI Taxonomy" id="400682"/>
    <lineage>
        <taxon>Eukaryota</taxon>
        <taxon>Metazoa</taxon>
        <taxon>Porifera</taxon>
        <taxon>Demospongiae</taxon>
        <taxon>Heteroscleromorpha</taxon>
        <taxon>Haplosclerida</taxon>
        <taxon>Niphatidae</taxon>
        <taxon>Amphimedon</taxon>
    </lineage>
</organism>
<dbReference type="Gene3D" id="2.130.10.10">
    <property type="entry name" value="YVTN repeat-like/Quinoprotein amine dehydrogenase"/>
    <property type="match status" value="1"/>
</dbReference>
<keyword evidence="1" id="KW-0732">Signal</keyword>
<dbReference type="Proteomes" id="UP000007879">
    <property type="component" value="Unassembled WGS sequence"/>
</dbReference>
<evidence type="ECO:0000313" key="3">
    <source>
        <dbReference type="Proteomes" id="UP000007879"/>
    </source>
</evidence>
<dbReference type="InterPro" id="IPR015943">
    <property type="entry name" value="WD40/YVTN_repeat-like_dom_sf"/>
</dbReference>
<sequence>MVVSSLLLFFLSILGSSNAVLQYQLQNDTLSTCLVLSDGSLLIGTASHIIKLNSDSLTVNSSLPLNTTTNQLLLLLNDTGLSQYVLSCQEQECFLLNPNDLTSTVSVSTSPTPSTFLFPTTPDMPGLHTEGRNFFVGKDAASPTTSSISKLQYSSSGSQLQIVLVGSQQERAINLARNFLANFQQNEFTYYVFVLSSFDYKLQIARLCSSDTGIEEDNVLALTTYTEAELQCNEMMNPDSITAATFVQYSGESMIMVSMRSGSTNIICAFNVSEINRRMDDKLFSCKNGQGTLSLKRNSGSVACPYNLEPAQKDAITPCNRPGCFHI</sequence>
<dbReference type="AlphaFoldDB" id="A0AAN0J6Y0"/>
<dbReference type="SUPFAM" id="SSF101912">
    <property type="entry name" value="Sema domain"/>
    <property type="match status" value="1"/>
</dbReference>
<reference evidence="3" key="1">
    <citation type="journal article" date="2010" name="Nature">
        <title>The Amphimedon queenslandica genome and the evolution of animal complexity.</title>
        <authorList>
            <person name="Srivastava M."/>
            <person name="Simakov O."/>
            <person name="Chapman J."/>
            <person name="Fahey B."/>
            <person name="Gauthier M.E."/>
            <person name="Mitros T."/>
            <person name="Richards G.S."/>
            <person name="Conaco C."/>
            <person name="Dacre M."/>
            <person name="Hellsten U."/>
            <person name="Larroux C."/>
            <person name="Putnam N.H."/>
            <person name="Stanke M."/>
            <person name="Adamska M."/>
            <person name="Darling A."/>
            <person name="Degnan S.M."/>
            <person name="Oakley T.H."/>
            <person name="Plachetzki D.C."/>
            <person name="Zhai Y."/>
            <person name="Adamski M."/>
            <person name="Calcino A."/>
            <person name="Cummins S.F."/>
            <person name="Goodstein D.M."/>
            <person name="Harris C."/>
            <person name="Jackson D.J."/>
            <person name="Leys S.P."/>
            <person name="Shu S."/>
            <person name="Woodcroft B.J."/>
            <person name="Vervoort M."/>
            <person name="Kosik K.S."/>
            <person name="Manning G."/>
            <person name="Degnan B.M."/>
            <person name="Rokhsar D.S."/>
        </authorList>
    </citation>
    <scope>NUCLEOTIDE SEQUENCE [LARGE SCALE GENOMIC DNA]</scope>
</reference>
<evidence type="ECO:0000313" key="2">
    <source>
        <dbReference type="EnsemblMetazoa" id="XP_019852453.1"/>
    </source>
</evidence>
<keyword evidence="3" id="KW-1185">Reference proteome</keyword>
<evidence type="ECO:0000256" key="1">
    <source>
        <dbReference type="SAM" id="SignalP"/>
    </source>
</evidence>
<dbReference type="InterPro" id="IPR036352">
    <property type="entry name" value="Semap_dom_sf"/>
</dbReference>
<dbReference type="EnsemblMetazoa" id="XM_019996894.1">
    <property type="protein sequence ID" value="XP_019852453.1"/>
    <property type="gene ID" value="LOC109582239"/>
</dbReference>